<name>A0A4U5QQ73_POPAL</name>
<dbReference type="EMBL" id="RCHU01000139">
    <property type="protein sequence ID" value="TKS12988.1"/>
    <property type="molecule type" value="Genomic_DNA"/>
</dbReference>
<accession>A0A4U5QQ73</accession>
<protein>
    <submittedName>
        <fullName evidence="1">Uncharacterized protein</fullName>
    </submittedName>
</protein>
<proteinExistence type="predicted"/>
<evidence type="ECO:0000313" key="1">
    <source>
        <dbReference type="EMBL" id="TKS12988.1"/>
    </source>
</evidence>
<reference evidence="1" key="1">
    <citation type="submission" date="2018-10" db="EMBL/GenBank/DDBJ databases">
        <title>Population genomic analysis revealed the cold adaptation of white poplar.</title>
        <authorList>
            <person name="Liu Y.-J."/>
        </authorList>
    </citation>
    <scope>NUCLEOTIDE SEQUENCE [LARGE SCALE GENOMIC DNA]</scope>
    <source>
        <strain evidence="1">PAL-ZL1</strain>
    </source>
</reference>
<dbReference type="AlphaFoldDB" id="A0A4U5QQ73"/>
<sequence>MGFFQDAEKSDDGNMNCYKMHDIIHDLAQYVSGKEFAIVEHDLLPLSLVQACHSCVEGKVGSFTVPEALYEAEQQRTLLLVGVEGLKDIPCKLFSSFKYWRVVDLNSCGLASLDKSL</sequence>
<gene>
    <name evidence="1" type="ORF">D5086_0000057900</name>
</gene>
<comment type="caution">
    <text evidence="1">The sequence shown here is derived from an EMBL/GenBank/DDBJ whole genome shotgun (WGS) entry which is preliminary data.</text>
</comment>
<organism evidence="1">
    <name type="scientific">Populus alba</name>
    <name type="common">White poplar</name>
    <dbReference type="NCBI Taxonomy" id="43335"/>
    <lineage>
        <taxon>Eukaryota</taxon>
        <taxon>Viridiplantae</taxon>
        <taxon>Streptophyta</taxon>
        <taxon>Embryophyta</taxon>
        <taxon>Tracheophyta</taxon>
        <taxon>Spermatophyta</taxon>
        <taxon>Magnoliopsida</taxon>
        <taxon>eudicotyledons</taxon>
        <taxon>Gunneridae</taxon>
        <taxon>Pentapetalae</taxon>
        <taxon>rosids</taxon>
        <taxon>fabids</taxon>
        <taxon>Malpighiales</taxon>
        <taxon>Salicaceae</taxon>
        <taxon>Saliceae</taxon>
        <taxon>Populus</taxon>
    </lineage>
</organism>